<protein>
    <recommendedName>
        <fullName evidence="4">Replication factor A C-terminal domain-containing protein</fullName>
    </recommendedName>
</protein>
<accession>A0A803MQU1</accession>
<sequence length="353" mass="39991">MAPQWKFLDEIDTTTKNFKVKVRVAEKGRPQTSEKNTRYQLRNLDAQWRAKEDDIPFHLSIGSNTVIRSLDPKGESIYPKYQTLASILSIPIDDDRHEEPRRIVTSSNKETSVLDLMVIDHREAFNPTAERIVTTIGCLKARKSASTLPQEVFWLNVVIADIEFERLRAYIGCSHCGKRTDLSLGTVYSCKACSRKDIHAAYRTTVTFNVSDGTGSLELTAFTADTKETPHKDDLIDSSQEEEDACVFAESLIAASDNNQDSVEDFSQKRNRSGNEAELDFHTPTKEASLGAKEGKDIGSEEQVNSEFKLRKVKQERVTRRRTLILQDDDEEDSWNHATTLTKDQVSSSFNKY</sequence>
<evidence type="ECO:0000313" key="3">
    <source>
        <dbReference type="Proteomes" id="UP000596660"/>
    </source>
</evidence>
<keyword evidence="3" id="KW-1185">Reference proteome</keyword>
<organism evidence="2 3">
    <name type="scientific">Chenopodium quinoa</name>
    <name type="common">Quinoa</name>
    <dbReference type="NCBI Taxonomy" id="63459"/>
    <lineage>
        <taxon>Eukaryota</taxon>
        <taxon>Viridiplantae</taxon>
        <taxon>Streptophyta</taxon>
        <taxon>Embryophyta</taxon>
        <taxon>Tracheophyta</taxon>
        <taxon>Spermatophyta</taxon>
        <taxon>Magnoliopsida</taxon>
        <taxon>eudicotyledons</taxon>
        <taxon>Gunneridae</taxon>
        <taxon>Pentapetalae</taxon>
        <taxon>Caryophyllales</taxon>
        <taxon>Chenopodiaceae</taxon>
        <taxon>Chenopodioideae</taxon>
        <taxon>Atripliceae</taxon>
        <taxon>Chenopodium</taxon>
    </lineage>
</organism>
<feature type="region of interest" description="Disordered" evidence="1">
    <location>
        <begin position="259"/>
        <end position="303"/>
    </location>
</feature>
<evidence type="ECO:0000256" key="1">
    <source>
        <dbReference type="SAM" id="MobiDB-lite"/>
    </source>
</evidence>
<dbReference type="InterPro" id="IPR012340">
    <property type="entry name" value="NA-bd_OB-fold"/>
</dbReference>
<evidence type="ECO:0000313" key="2">
    <source>
        <dbReference type="EnsemblPlants" id="AUR62033642-RA:cds"/>
    </source>
</evidence>
<dbReference type="Gene3D" id="2.40.50.140">
    <property type="entry name" value="Nucleic acid-binding proteins"/>
    <property type="match status" value="1"/>
</dbReference>
<name>A0A803MQU1_CHEQI</name>
<proteinExistence type="predicted"/>
<dbReference type="EnsemblPlants" id="AUR62033642-RA">
    <property type="protein sequence ID" value="AUR62033642-RA:cds"/>
    <property type="gene ID" value="AUR62033642"/>
</dbReference>
<dbReference type="Proteomes" id="UP000596660">
    <property type="component" value="Unplaced"/>
</dbReference>
<dbReference type="AlphaFoldDB" id="A0A803MQU1"/>
<dbReference type="SUPFAM" id="SSF50249">
    <property type="entry name" value="Nucleic acid-binding proteins"/>
    <property type="match status" value="1"/>
</dbReference>
<reference evidence="2" key="2">
    <citation type="submission" date="2021-03" db="UniProtKB">
        <authorList>
            <consortium name="EnsemblPlants"/>
        </authorList>
    </citation>
    <scope>IDENTIFICATION</scope>
</reference>
<feature type="compositionally biased region" description="Basic and acidic residues" evidence="1">
    <location>
        <begin position="273"/>
        <end position="285"/>
    </location>
</feature>
<reference evidence="2" key="1">
    <citation type="journal article" date="2017" name="Nature">
        <title>The genome of Chenopodium quinoa.</title>
        <authorList>
            <person name="Jarvis D.E."/>
            <person name="Ho Y.S."/>
            <person name="Lightfoot D.J."/>
            <person name="Schmoeckel S.M."/>
            <person name="Li B."/>
            <person name="Borm T.J.A."/>
            <person name="Ohyanagi H."/>
            <person name="Mineta K."/>
            <person name="Michell C.T."/>
            <person name="Saber N."/>
            <person name="Kharbatia N.M."/>
            <person name="Rupper R.R."/>
            <person name="Sharp A.R."/>
            <person name="Dally N."/>
            <person name="Boughton B.A."/>
            <person name="Woo Y.H."/>
            <person name="Gao G."/>
            <person name="Schijlen E.G.W.M."/>
            <person name="Guo X."/>
            <person name="Momin A.A."/>
            <person name="Negrao S."/>
            <person name="Al-Babili S."/>
            <person name="Gehring C."/>
            <person name="Roessner U."/>
            <person name="Jung C."/>
            <person name="Murphy K."/>
            <person name="Arold S.T."/>
            <person name="Gojobori T."/>
            <person name="van der Linden C.G."/>
            <person name="van Loo E.N."/>
            <person name="Jellen E.N."/>
            <person name="Maughan P.J."/>
            <person name="Tester M."/>
        </authorList>
    </citation>
    <scope>NUCLEOTIDE SEQUENCE [LARGE SCALE GENOMIC DNA]</scope>
    <source>
        <strain evidence="2">cv. PI 614886</strain>
    </source>
</reference>
<dbReference type="Gramene" id="AUR62033642-RA">
    <property type="protein sequence ID" value="AUR62033642-RA:cds"/>
    <property type="gene ID" value="AUR62033642"/>
</dbReference>
<evidence type="ECO:0008006" key="4">
    <source>
        <dbReference type="Google" id="ProtNLM"/>
    </source>
</evidence>